<name>A0A1E3PXI8_LIPST</name>
<dbReference type="AlphaFoldDB" id="A0A1E3PXI8"/>
<dbReference type="Proteomes" id="UP000094385">
    <property type="component" value="Unassembled WGS sequence"/>
</dbReference>
<organism evidence="2 3">
    <name type="scientific">Lipomyces starkeyi NRRL Y-11557</name>
    <dbReference type="NCBI Taxonomy" id="675824"/>
    <lineage>
        <taxon>Eukaryota</taxon>
        <taxon>Fungi</taxon>
        <taxon>Dikarya</taxon>
        <taxon>Ascomycota</taxon>
        <taxon>Saccharomycotina</taxon>
        <taxon>Lipomycetes</taxon>
        <taxon>Lipomycetales</taxon>
        <taxon>Lipomycetaceae</taxon>
        <taxon>Lipomyces</taxon>
    </lineage>
</organism>
<protein>
    <submittedName>
        <fullName evidence="2">Uncharacterized protein</fullName>
    </submittedName>
</protein>
<keyword evidence="1" id="KW-0472">Membrane</keyword>
<reference evidence="2 3" key="1">
    <citation type="journal article" date="2016" name="Proc. Natl. Acad. Sci. U.S.A.">
        <title>Comparative genomics of biotechnologically important yeasts.</title>
        <authorList>
            <person name="Riley R."/>
            <person name="Haridas S."/>
            <person name="Wolfe K.H."/>
            <person name="Lopes M.R."/>
            <person name="Hittinger C.T."/>
            <person name="Goeker M."/>
            <person name="Salamov A.A."/>
            <person name="Wisecaver J.H."/>
            <person name="Long T.M."/>
            <person name="Calvey C.H."/>
            <person name="Aerts A.L."/>
            <person name="Barry K.W."/>
            <person name="Choi C."/>
            <person name="Clum A."/>
            <person name="Coughlan A.Y."/>
            <person name="Deshpande S."/>
            <person name="Douglass A.P."/>
            <person name="Hanson S.J."/>
            <person name="Klenk H.-P."/>
            <person name="LaButti K.M."/>
            <person name="Lapidus A."/>
            <person name="Lindquist E.A."/>
            <person name="Lipzen A.M."/>
            <person name="Meier-Kolthoff J.P."/>
            <person name="Ohm R.A."/>
            <person name="Otillar R.P."/>
            <person name="Pangilinan J.L."/>
            <person name="Peng Y."/>
            <person name="Rokas A."/>
            <person name="Rosa C.A."/>
            <person name="Scheuner C."/>
            <person name="Sibirny A.A."/>
            <person name="Slot J.C."/>
            <person name="Stielow J.B."/>
            <person name="Sun H."/>
            <person name="Kurtzman C.P."/>
            <person name="Blackwell M."/>
            <person name="Grigoriev I.V."/>
            <person name="Jeffries T.W."/>
        </authorList>
    </citation>
    <scope>NUCLEOTIDE SEQUENCE [LARGE SCALE GENOMIC DNA]</scope>
    <source>
        <strain evidence="2 3">NRRL Y-11557</strain>
    </source>
</reference>
<keyword evidence="1" id="KW-1133">Transmembrane helix</keyword>
<keyword evidence="3" id="KW-1185">Reference proteome</keyword>
<feature type="transmembrane region" description="Helical" evidence="1">
    <location>
        <begin position="20"/>
        <end position="39"/>
    </location>
</feature>
<proteinExistence type="predicted"/>
<keyword evidence="1" id="KW-0812">Transmembrane</keyword>
<gene>
    <name evidence="2" type="ORF">LIPSTDRAFT_75040</name>
</gene>
<evidence type="ECO:0000313" key="3">
    <source>
        <dbReference type="Proteomes" id="UP000094385"/>
    </source>
</evidence>
<evidence type="ECO:0000313" key="2">
    <source>
        <dbReference type="EMBL" id="ODQ70040.1"/>
    </source>
</evidence>
<dbReference type="EMBL" id="KV454301">
    <property type="protein sequence ID" value="ODQ70040.1"/>
    <property type="molecule type" value="Genomic_DNA"/>
</dbReference>
<accession>A0A1E3PXI8</accession>
<evidence type="ECO:0000256" key="1">
    <source>
        <dbReference type="SAM" id="Phobius"/>
    </source>
</evidence>
<sequence length="82" mass="8738">MSHVLISDSDPVALLSRKVSSSHYLTIFVCVLSCGYVAINAQGSMNYDAVSQLYGYLLADSASSQAMRASIHSPKSPSRGLL</sequence>